<gene>
    <name evidence="2" type="ORF">GOODEAATRI_021159</name>
</gene>
<comment type="caution">
    <text evidence="2">The sequence shown here is derived from an EMBL/GenBank/DDBJ whole genome shotgun (WGS) entry which is preliminary data.</text>
</comment>
<dbReference type="Pfam" id="PF09066">
    <property type="entry name" value="B2-adapt-app_C"/>
    <property type="match status" value="1"/>
</dbReference>
<dbReference type="InterPro" id="IPR012295">
    <property type="entry name" value="TBP_dom_sf"/>
</dbReference>
<sequence>MPSILTVFHSLSSPGSDYASQRFHCSAGLMSPGTEPRITLSLSPSVSPEEFQRLWMQRQALHSEQVSSAGRVCSDPFREGHQCCYSSPVYCSAKHPESAEGDNCMWIEETIKCTAVPHCSPQSLHAAMQLVNIQTLAFTPSHALPWKVFLYTHTLHADTSCRTLVLGELLYTGEETQNCSPDGEVKLKEQMEADGDKEIKVTLRQHPQDVRALRAFLSVLSTVLHTLSSEMAEIL</sequence>
<keyword evidence="3" id="KW-1185">Reference proteome</keyword>
<evidence type="ECO:0000259" key="1">
    <source>
        <dbReference type="SMART" id="SM01020"/>
    </source>
</evidence>
<dbReference type="EMBL" id="JAHRIO010002035">
    <property type="protein sequence ID" value="MEQ2159270.1"/>
    <property type="molecule type" value="Genomic_DNA"/>
</dbReference>
<feature type="domain" description="Beta-adaptin appendage C-terminal subdomain" evidence="1">
    <location>
        <begin position="77"/>
        <end position="225"/>
    </location>
</feature>
<organism evidence="2 3">
    <name type="scientific">Goodea atripinnis</name>
    <dbReference type="NCBI Taxonomy" id="208336"/>
    <lineage>
        <taxon>Eukaryota</taxon>
        <taxon>Metazoa</taxon>
        <taxon>Chordata</taxon>
        <taxon>Craniata</taxon>
        <taxon>Vertebrata</taxon>
        <taxon>Euteleostomi</taxon>
        <taxon>Actinopterygii</taxon>
        <taxon>Neopterygii</taxon>
        <taxon>Teleostei</taxon>
        <taxon>Neoteleostei</taxon>
        <taxon>Acanthomorphata</taxon>
        <taxon>Ovalentaria</taxon>
        <taxon>Atherinomorphae</taxon>
        <taxon>Cyprinodontiformes</taxon>
        <taxon>Goodeidae</taxon>
        <taxon>Goodea</taxon>
    </lineage>
</organism>
<dbReference type="SMART" id="SM01020">
    <property type="entry name" value="B2-adapt-app_C"/>
    <property type="match status" value="1"/>
</dbReference>
<name>A0ABV0MJJ7_9TELE</name>
<evidence type="ECO:0000313" key="2">
    <source>
        <dbReference type="EMBL" id="MEQ2159270.1"/>
    </source>
</evidence>
<dbReference type="Proteomes" id="UP001476798">
    <property type="component" value="Unassembled WGS sequence"/>
</dbReference>
<protein>
    <recommendedName>
        <fullName evidence="1">Beta-adaptin appendage C-terminal subdomain domain-containing protein</fullName>
    </recommendedName>
</protein>
<evidence type="ECO:0000313" key="3">
    <source>
        <dbReference type="Proteomes" id="UP001476798"/>
    </source>
</evidence>
<dbReference type="Gene3D" id="3.30.310.10">
    <property type="entry name" value="TATA-Binding Protein"/>
    <property type="match status" value="1"/>
</dbReference>
<reference evidence="2 3" key="1">
    <citation type="submission" date="2021-06" db="EMBL/GenBank/DDBJ databases">
        <authorList>
            <person name="Palmer J.M."/>
        </authorList>
    </citation>
    <scope>NUCLEOTIDE SEQUENCE [LARGE SCALE GENOMIC DNA]</scope>
    <source>
        <strain evidence="2 3">GA_2019</strain>
        <tissue evidence="2">Muscle</tissue>
    </source>
</reference>
<dbReference type="InterPro" id="IPR015151">
    <property type="entry name" value="B-adaptin_app_sub_C"/>
</dbReference>
<proteinExistence type="predicted"/>
<accession>A0ABV0MJJ7</accession>